<reference evidence="2 3" key="1">
    <citation type="submission" date="2016-10" db="EMBL/GenBank/DDBJ databases">
        <authorList>
            <person name="de Groot N.N."/>
        </authorList>
    </citation>
    <scope>NUCLEOTIDE SEQUENCE [LARGE SCALE GENOMIC DNA]</scope>
    <source>
        <strain evidence="2 3">DSM 29619</strain>
    </source>
</reference>
<dbReference type="InterPro" id="IPR025227">
    <property type="entry name" value="DUF4169"/>
</dbReference>
<dbReference type="OrthoDB" id="7192657at2"/>
<gene>
    <name evidence="2" type="ORF">SAMN05421762_1889</name>
</gene>
<proteinExistence type="predicted"/>
<evidence type="ECO:0008006" key="4">
    <source>
        <dbReference type="Google" id="ProtNLM"/>
    </source>
</evidence>
<feature type="region of interest" description="Disordered" evidence="1">
    <location>
        <begin position="1"/>
        <end position="65"/>
    </location>
</feature>
<evidence type="ECO:0000313" key="2">
    <source>
        <dbReference type="EMBL" id="SFC70911.1"/>
    </source>
</evidence>
<dbReference type="EMBL" id="FOLX01000001">
    <property type="protein sequence ID" value="SFC70911.1"/>
    <property type="molecule type" value="Genomic_DNA"/>
</dbReference>
<dbReference type="STRING" id="517719.SAMN05421762_1889"/>
<keyword evidence="3" id="KW-1185">Reference proteome</keyword>
<name>A0A1I1LD18_9RHOB</name>
<evidence type="ECO:0000256" key="1">
    <source>
        <dbReference type="SAM" id="MobiDB-lite"/>
    </source>
</evidence>
<dbReference type="RefSeq" id="WP_093453654.1">
    <property type="nucleotide sequence ID" value="NZ_BAABWI010000006.1"/>
</dbReference>
<feature type="compositionally biased region" description="Basic and acidic residues" evidence="1">
    <location>
        <begin position="15"/>
        <end position="59"/>
    </location>
</feature>
<dbReference type="Proteomes" id="UP000231644">
    <property type="component" value="Unassembled WGS sequence"/>
</dbReference>
<dbReference type="Pfam" id="PF13770">
    <property type="entry name" value="DUF4169"/>
    <property type="match status" value="1"/>
</dbReference>
<sequence length="65" mass="7204">MSNVVNFNRARKARDKAGKKAKADENAVKFGRTKAEKSQDKATRDLATRKLDGHLRDTTGDDQDG</sequence>
<accession>A0A1I1LD18</accession>
<organism evidence="2 3">
    <name type="scientific">Pseudooceanicola nitratireducens</name>
    <dbReference type="NCBI Taxonomy" id="517719"/>
    <lineage>
        <taxon>Bacteria</taxon>
        <taxon>Pseudomonadati</taxon>
        <taxon>Pseudomonadota</taxon>
        <taxon>Alphaproteobacteria</taxon>
        <taxon>Rhodobacterales</taxon>
        <taxon>Paracoccaceae</taxon>
        <taxon>Pseudooceanicola</taxon>
    </lineage>
</organism>
<dbReference type="AlphaFoldDB" id="A0A1I1LD18"/>
<protein>
    <recommendedName>
        <fullName evidence="4">DUF4169 domain-containing protein</fullName>
    </recommendedName>
</protein>
<evidence type="ECO:0000313" key="3">
    <source>
        <dbReference type="Proteomes" id="UP000231644"/>
    </source>
</evidence>